<evidence type="ECO:0000313" key="2">
    <source>
        <dbReference type="EMBL" id="KGN50895.1"/>
    </source>
</evidence>
<evidence type="ECO:0000313" key="3">
    <source>
        <dbReference type="Proteomes" id="UP000029981"/>
    </source>
</evidence>
<accession>A0A0A0KMM2</accession>
<dbReference type="AlphaFoldDB" id="A0A0A0KMM2"/>
<reference evidence="2 3" key="3">
    <citation type="journal article" date="2010" name="BMC Genomics">
        <title>Transcriptome sequencing and comparative analysis of cucumber flowers with different sex types.</title>
        <authorList>
            <person name="Guo S."/>
            <person name="Zheng Y."/>
            <person name="Joung J.G."/>
            <person name="Liu S."/>
            <person name="Zhang Z."/>
            <person name="Crasta O.R."/>
            <person name="Sobral B.W."/>
            <person name="Xu Y."/>
            <person name="Huang S."/>
            <person name="Fei Z."/>
        </authorList>
    </citation>
    <scope>NUCLEOTIDE SEQUENCE [LARGE SCALE GENOMIC DNA]</scope>
    <source>
        <strain evidence="3">cv. 9930</strain>
    </source>
</reference>
<reference evidence="2 3" key="4">
    <citation type="journal article" date="2011" name="BMC Genomics">
        <title>RNA-Seq improves annotation of protein-coding genes in the cucumber genome.</title>
        <authorList>
            <person name="Li Z."/>
            <person name="Zhang Z."/>
            <person name="Yan P."/>
            <person name="Huang S."/>
            <person name="Fei Z."/>
            <person name="Lin K."/>
        </authorList>
    </citation>
    <scope>NUCLEOTIDE SEQUENCE [LARGE SCALE GENOMIC DNA]</scope>
    <source>
        <strain evidence="3">cv. 9930</strain>
    </source>
</reference>
<evidence type="ECO:0000256" key="1">
    <source>
        <dbReference type="SAM" id="MobiDB-lite"/>
    </source>
</evidence>
<dbReference type="Gramene" id="KGN50895">
    <property type="protein sequence ID" value="KGN50895"/>
    <property type="gene ID" value="Csa_5G315890"/>
</dbReference>
<reference evidence="2 3" key="1">
    <citation type="journal article" date="2009" name="Nat. Genet.">
        <title>The genome of the cucumber, Cucumis sativus L.</title>
        <authorList>
            <person name="Huang S."/>
            <person name="Li R."/>
            <person name="Zhang Z."/>
            <person name="Li L."/>
            <person name="Gu X."/>
            <person name="Fan W."/>
            <person name="Lucas W.J."/>
            <person name="Wang X."/>
            <person name="Xie B."/>
            <person name="Ni P."/>
            <person name="Ren Y."/>
            <person name="Zhu H."/>
            <person name="Li J."/>
            <person name="Lin K."/>
            <person name="Jin W."/>
            <person name="Fei Z."/>
            <person name="Li G."/>
            <person name="Staub J."/>
            <person name="Kilian A."/>
            <person name="van der Vossen E.A."/>
            <person name="Wu Y."/>
            <person name="Guo J."/>
            <person name="He J."/>
            <person name="Jia Z."/>
            <person name="Ren Y."/>
            <person name="Tian G."/>
            <person name="Lu Y."/>
            <person name="Ruan J."/>
            <person name="Qian W."/>
            <person name="Wang M."/>
            <person name="Huang Q."/>
            <person name="Li B."/>
            <person name="Xuan Z."/>
            <person name="Cao J."/>
            <person name="Asan"/>
            <person name="Wu Z."/>
            <person name="Zhang J."/>
            <person name="Cai Q."/>
            <person name="Bai Y."/>
            <person name="Zhao B."/>
            <person name="Han Y."/>
            <person name="Li Y."/>
            <person name="Li X."/>
            <person name="Wang S."/>
            <person name="Shi Q."/>
            <person name="Liu S."/>
            <person name="Cho W.K."/>
            <person name="Kim J.Y."/>
            <person name="Xu Y."/>
            <person name="Heller-Uszynska K."/>
            <person name="Miao H."/>
            <person name="Cheng Z."/>
            <person name="Zhang S."/>
            <person name="Wu J."/>
            <person name="Yang Y."/>
            <person name="Kang H."/>
            <person name="Li M."/>
            <person name="Liang H."/>
            <person name="Ren X."/>
            <person name="Shi Z."/>
            <person name="Wen M."/>
            <person name="Jian M."/>
            <person name="Yang H."/>
            <person name="Zhang G."/>
            <person name="Yang Z."/>
            <person name="Chen R."/>
            <person name="Liu S."/>
            <person name="Li J."/>
            <person name="Ma L."/>
            <person name="Liu H."/>
            <person name="Zhou Y."/>
            <person name="Zhao J."/>
            <person name="Fang X."/>
            <person name="Li G."/>
            <person name="Fang L."/>
            <person name="Li Y."/>
            <person name="Liu D."/>
            <person name="Zheng H."/>
            <person name="Zhang Y."/>
            <person name="Qin N."/>
            <person name="Li Z."/>
            <person name="Yang G."/>
            <person name="Yang S."/>
            <person name="Bolund L."/>
            <person name="Kristiansen K."/>
            <person name="Zheng H."/>
            <person name="Li S."/>
            <person name="Zhang X."/>
            <person name="Yang H."/>
            <person name="Wang J."/>
            <person name="Sun R."/>
            <person name="Zhang B."/>
            <person name="Jiang S."/>
            <person name="Wang J."/>
            <person name="Du Y."/>
            <person name="Li S."/>
        </authorList>
    </citation>
    <scope>NUCLEOTIDE SEQUENCE [LARGE SCALE GENOMIC DNA]</scope>
    <source>
        <strain evidence="3">cv. 9930</strain>
    </source>
</reference>
<keyword evidence="3" id="KW-1185">Reference proteome</keyword>
<organism evidence="2 3">
    <name type="scientific">Cucumis sativus</name>
    <name type="common">Cucumber</name>
    <dbReference type="NCBI Taxonomy" id="3659"/>
    <lineage>
        <taxon>Eukaryota</taxon>
        <taxon>Viridiplantae</taxon>
        <taxon>Streptophyta</taxon>
        <taxon>Embryophyta</taxon>
        <taxon>Tracheophyta</taxon>
        <taxon>Spermatophyta</taxon>
        <taxon>Magnoliopsida</taxon>
        <taxon>eudicotyledons</taxon>
        <taxon>Gunneridae</taxon>
        <taxon>Pentapetalae</taxon>
        <taxon>rosids</taxon>
        <taxon>fabids</taxon>
        <taxon>Cucurbitales</taxon>
        <taxon>Cucurbitaceae</taxon>
        <taxon>Benincaseae</taxon>
        <taxon>Cucumis</taxon>
    </lineage>
</organism>
<gene>
    <name evidence="2" type="ORF">Csa_5G315890</name>
</gene>
<proteinExistence type="predicted"/>
<protein>
    <submittedName>
        <fullName evidence="2">Uncharacterized protein</fullName>
    </submittedName>
</protein>
<name>A0A0A0KMM2_CUCSA</name>
<reference evidence="2 3" key="2">
    <citation type="journal article" date="2009" name="PLoS ONE">
        <title>An integrated genetic and cytogenetic map of the cucumber genome.</title>
        <authorList>
            <person name="Ren Y."/>
            <person name="Zhang Z."/>
            <person name="Liu J."/>
            <person name="Staub J.E."/>
            <person name="Han Y."/>
            <person name="Cheng Z."/>
            <person name="Li X."/>
            <person name="Lu J."/>
            <person name="Miao H."/>
            <person name="Kang H."/>
            <person name="Xie B."/>
            <person name="Gu X."/>
            <person name="Wang X."/>
            <person name="Du Y."/>
            <person name="Jin W."/>
            <person name="Huang S."/>
        </authorList>
    </citation>
    <scope>NUCLEOTIDE SEQUENCE [LARGE SCALE GENOMIC DNA]</scope>
    <source>
        <strain evidence="3">cv. 9930</strain>
    </source>
</reference>
<dbReference type="EMBL" id="CM002926">
    <property type="protein sequence ID" value="KGN50895.1"/>
    <property type="molecule type" value="Genomic_DNA"/>
</dbReference>
<sequence length="67" mass="7542">MKTRTETQFGEDQGAVSLKIERFAVDGVGNEEDEEVGWRLSSMEVHRRRSPNVGGGDSQKPLDLPRR</sequence>
<feature type="region of interest" description="Disordered" evidence="1">
    <location>
        <begin position="31"/>
        <end position="67"/>
    </location>
</feature>
<dbReference type="Proteomes" id="UP000029981">
    <property type="component" value="Chromosome 5"/>
</dbReference>